<dbReference type="InterPro" id="IPR036638">
    <property type="entry name" value="HLH_DNA-bd_sf"/>
</dbReference>
<dbReference type="GO" id="GO:0046983">
    <property type="term" value="F:protein dimerization activity"/>
    <property type="evidence" value="ECO:0007669"/>
    <property type="project" value="InterPro"/>
</dbReference>
<dbReference type="SUPFAM" id="SSF47459">
    <property type="entry name" value="HLH, helix-loop-helix DNA-binding domain"/>
    <property type="match status" value="1"/>
</dbReference>
<evidence type="ECO:0000256" key="12">
    <source>
        <dbReference type="SAM" id="MobiDB-lite"/>
    </source>
</evidence>
<keyword evidence="6" id="KW-0539">Nucleus</keyword>
<evidence type="ECO:0000313" key="14">
    <source>
        <dbReference type="EMBL" id="KAG5672443.1"/>
    </source>
</evidence>
<feature type="compositionally biased region" description="Low complexity" evidence="12">
    <location>
        <begin position="510"/>
        <end position="533"/>
    </location>
</feature>
<dbReference type="GO" id="GO:0000978">
    <property type="term" value="F:RNA polymerase II cis-regulatory region sequence-specific DNA binding"/>
    <property type="evidence" value="ECO:0007669"/>
    <property type="project" value="TreeGrafter"/>
</dbReference>
<dbReference type="EMBL" id="JADBJN010000003">
    <property type="protein sequence ID" value="KAG5672443.1"/>
    <property type="molecule type" value="Genomic_DNA"/>
</dbReference>
<keyword evidence="2" id="KW-0678">Repressor</keyword>
<dbReference type="InterPro" id="IPR011598">
    <property type="entry name" value="bHLH_dom"/>
</dbReference>
<evidence type="ECO:0000256" key="8">
    <source>
        <dbReference type="ARBA" id="ARBA00062701"/>
    </source>
</evidence>
<name>A0A9J6BSJ7_POLVA</name>
<evidence type="ECO:0000256" key="7">
    <source>
        <dbReference type="ARBA" id="ARBA00057176"/>
    </source>
</evidence>
<dbReference type="Gene3D" id="4.10.280.10">
    <property type="entry name" value="Helix-loop-helix DNA-binding domain"/>
    <property type="match status" value="1"/>
</dbReference>
<evidence type="ECO:0000313" key="15">
    <source>
        <dbReference type="Proteomes" id="UP001107558"/>
    </source>
</evidence>
<organism evidence="14 15">
    <name type="scientific">Polypedilum vanderplanki</name>
    <name type="common">Sleeping chironomid midge</name>
    <dbReference type="NCBI Taxonomy" id="319348"/>
    <lineage>
        <taxon>Eukaryota</taxon>
        <taxon>Metazoa</taxon>
        <taxon>Ecdysozoa</taxon>
        <taxon>Arthropoda</taxon>
        <taxon>Hexapoda</taxon>
        <taxon>Insecta</taxon>
        <taxon>Pterygota</taxon>
        <taxon>Neoptera</taxon>
        <taxon>Endopterygota</taxon>
        <taxon>Diptera</taxon>
        <taxon>Nematocera</taxon>
        <taxon>Chironomoidea</taxon>
        <taxon>Chironomidae</taxon>
        <taxon>Chironominae</taxon>
        <taxon>Polypedilum</taxon>
        <taxon>Polypedilum</taxon>
    </lineage>
</organism>
<dbReference type="Proteomes" id="UP001107558">
    <property type="component" value="Chromosome 3"/>
</dbReference>
<evidence type="ECO:0000256" key="5">
    <source>
        <dbReference type="ARBA" id="ARBA00023163"/>
    </source>
</evidence>
<feature type="region of interest" description="Disordered" evidence="12">
    <location>
        <begin position="437"/>
        <end position="464"/>
    </location>
</feature>
<dbReference type="GO" id="GO:0005634">
    <property type="term" value="C:nucleus"/>
    <property type="evidence" value="ECO:0007669"/>
    <property type="project" value="UniProtKB-SubCell"/>
</dbReference>
<evidence type="ECO:0000256" key="1">
    <source>
        <dbReference type="ARBA" id="ARBA00004123"/>
    </source>
</evidence>
<evidence type="ECO:0000256" key="10">
    <source>
        <dbReference type="ARBA" id="ARBA00083368"/>
    </source>
</evidence>
<feature type="compositionally biased region" description="Low complexity" evidence="12">
    <location>
        <begin position="833"/>
        <end position="851"/>
    </location>
</feature>
<evidence type="ECO:0000256" key="9">
    <source>
        <dbReference type="ARBA" id="ARBA00070444"/>
    </source>
</evidence>
<evidence type="ECO:0000259" key="13">
    <source>
        <dbReference type="PROSITE" id="PS50888"/>
    </source>
</evidence>
<dbReference type="Pfam" id="PF00010">
    <property type="entry name" value="HLH"/>
    <property type="match status" value="1"/>
</dbReference>
<comment type="subunit">
    <text evidence="8">Efficient DNA binding requires dimerization with another bHLH protein. Binds DNA as a homodimer or a heterodimer with MAX.</text>
</comment>
<protein>
    <recommendedName>
        <fullName evidence="9">Max-binding protein MNT</fullName>
    </recommendedName>
    <alternativeName>
        <fullName evidence="10">Myc antagonist MNT</fullName>
    </alternativeName>
</protein>
<evidence type="ECO:0000256" key="11">
    <source>
        <dbReference type="SAM" id="Coils"/>
    </source>
</evidence>
<reference evidence="14" key="1">
    <citation type="submission" date="2021-03" db="EMBL/GenBank/DDBJ databases">
        <title>Chromosome level genome of the anhydrobiotic midge Polypedilum vanderplanki.</title>
        <authorList>
            <person name="Yoshida Y."/>
            <person name="Kikawada T."/>
            <person name="Gusev O."/>
        </authorList>
    </citation>
    <scope>NUCLEOTIDE SEQUENCE</scope>
    <source>
        <strain evidence="14">NIAS01</strain>
        <tissue evidence="14">Whole body or cell culture</tissue>
    </source>
</reference>
<comment type="function">
    <text evidence="7">Binds DNA as a heterodimer with MAX and represses transcription. Binds to the canonical E box sequence 5'-CACGTG-3' and, with higher affinity, to 5'-CACGCG-3'.</text>
</comment>
<keyword evidence="4" id="KW-0238">DNA-binding</keyword>
<keyword evidence="5" id="KW-0804">Transcription</keyword>
<keyword evidence="3" id="KW-0805">Transcription regulation</keyword>
<dbReference type="CDD" id="cd11402">
    <property type="entry name" value="bHLHzip_Mnt"/>
    <property type="match status" value="1"/>
</dbReference>
<keyword evidence="11" id="KW-0175">Coiled coil</keyword>
<feature type="region of interest" description="Disordered" evidence="12">
    <location>
        <begin position="496"/>
        <end position="545"/>
    </location>
</feature>
<dbReference type="FunFam" id="4.10.280.10:FF:000034">
    <property type="entry name" value="MAX network transcriptional repressor"/>
    <property type="match status" value="1"/>
</dbReference>
<dbReference type="PANTHER" id="PTHR11969:SF99">
    <property type="entry name" value="MAX-BINDING PROTEIN MNT"/>
    <property type="match status" value="1"/>
</dbReference>
<evidence type="ECO:0000256" key="4">
    <source>
        <dbReference type="ARBA" id="ARBA00023125"/>
    </source>
</evidence>
<gene>
    <name evidence="14" type="ORF">PVAND_002571</name>
</gene>
<dbReference type="SMART" id="SM00353">
    <property type="entry name" value="HLH"/>
    <property type="match status" value="1"/>
</dbReference>
<feature type="region of interest" description="Disordered" evidence="12">
    <location>
        <begin position="666"/>
        <end position="691"/>
    </location>
</feature>
<dbReference type="GO" id="GO:0000981">
    <property type="term" value="F:DNA-binding transcription factor activity, RNA polymerase II-specific"/>
    <property type="evidence" value="ECO:0007669"/>
    <property type="project" value="TreeGrafter"/>
</dbReference>
<keyword evidence="15" id="KW-1185">Reference proteome</keyword>
<accession>A0A9J6BSJ7</accession>
<feature type="region of interest" description="Disordered" evidence="12">
    <location>
        <begin position="833"/>
        <end position="855"/>
    </location>
</feature>
<comment type="subcellular location">
    <subcellularLocation>
        <location evidence="1">Nucleus</location>
    </subcellularLocation>
</comment>
<proteinExistence type="predicted"/>
<feature type="compositionally biased region" description="Polar residues" evidence="12">
    <location>
        <begin position="450"/>
        <end position="461"/>
    </location>
</feature>
<feature type="coiled-coil region" evidence="11">
    <location>
        <begin position="587"/>
        <end position="621"/>
    </location>
</feature>
<feature type="compositionally biased region" description="Low complexity" evidence="12">
    <location>
        <begin position="438"/>
        <end position="449"/>
    </location>
</feature>
<dbReference type="PROSITE" id="PS50888">
    <property type="entry name" value="BHLH"/>
    <property type="match status" value="1"/>
</dbReference>
<dbReference type="PANTHER" id="PTHR11969">
    <property type="entry name" value="MAX DIMERIZATION, MAD"/>
    <property type="match status" value="1"/>
</dbReference>
<feature type="domain" description="BHLH" evidence="13">
    <location>
        <begin position="538"/>
        <end position="590"/>
    </location>
</feature>
<feature type="compositionally biased region" description="Low complexity" evidence="12">
    <location>
        <begin position="666"/>
        <end position="687"/>
    </location>
</feature>
<dbReference type="OrthoDB" id="5920083at2759"/>
<evidence type="ECO:0000256" key="6">
    <source>
        <dbReference type="ARBA" id="ARBA00023242"/>
    </source>
</evidence>
<evidence type="ECO:0000256" key="3">
    <source>
        <dbReference type="ARBA" id="ARBA00023015"/>
    </source>
</evidence>
<comment type="caution">
    <text evidence="14">The sequence shown here is derived from an EMBL/GenBank/DDBJ whole genome shotgun (WGS) entry which is preliminary data.</text>
</comment>
<dbReference type="AlphaFoldDB" id="A0A9J6BSJ7"/>
<sequence length="1118" mass="122762">MTSLSCGVDALLRAAQYLQYLEDQESGQPVQQQPPLYRPIVLENPPISTEFSYMNMNKPNYLFNHYHNGASLRSKTYFRDIQVTNNAQSTLRNHHHHLMPVAFHSSNFGPSTQSDYSICDVMNNCHLTETWANYMNHNLPINQISNHIPILNSYATIHNALELNANANPSINNFPPQQQQQHSVQLHRQQQLLEAGHSQSAYHNQQQNHQMLYKHYLERIYSSFEEYKYVKMTDNHLSLYCGSNPQQHLMNDGFSRHFELDYEQKKSENLYDNDKMQSDDAIELEVPPFKIKTSIKYQDKNKKLDFKVNFRDENRKINGCFYDSEGISPRSRSRNDNDIESIIAPPKKKWLKTHLLASQSADDDKPIISSISSPSPSLVVISRPTGNFNSQSVSIDLSKNNNAGSAIPLSTLSNGTNSITIYHNIDESQASLNLSTESSGYVSNSTTSSLGNVSLNQSGTNGDDLEIDGKANTISSANSNNSTATLIVDQRMPSLQQSQTTFNPLPMPQSSSSIGRRRTISSNSNSSALRSPSTVRAGTREVHNKLEKNRRAHLKECFESLKRQLPVTADEKKTSNLSILGAAIRHIQFLKRKEREYEHEMERLAKEKIAAQNRILFLKRELAQWDVDFSKILPEQSGESVKSERGNDLSHESPIKIFNPSATLSSLTPTLSNNTSNLTTNGNSLAISPPPRITPQIQIPATMTPLSLTTKEDSSLTINPVKISSKSTLMPVTTSMAMANQISNSIPATLSLKQNDSVSSQSPLPATVANQNMALNLHATAPFSTIQQQQQQPLNQNGLKNGYKNYHHNKEMKSGKSLSPIITANLPASITPATATTPISTSNSTSMKSSSIEQNDPPTKLIKLINGNAILASMDKDNKMIHSGLTLQQVVGGGGLVVSSLLTTPQGFKVINQPNGLTTIELSPQINGQAPSSSAIQRPTQITTAAANNISQPGNLQKLLLNGNGTVSSTAANINTNNIPSLTQQTNGSNNHRLTPGGAELNILPSSNNHSTTSTTNNNGAIYRSQGKLIVKESNDSSSRVHVVQSTPVVSVVSQQPQNSTMTHIITSSSPHLTGKMLQQPTAQQYLSTTTATVKPMIVVNNNGNGSPTSNINEIGKI</sequence>
<evidence type="ECO:0000256" key="2">
    <source>
        <dbReference type="ARBA" id="ARBA00022491"/>
    </source>
</evidence>